<dbReference type="Pfam" id="PF00561">
    <property type="entry name" value="Abhydrolase_1"/>
    <property type="match status" value="1"/>
</dbReference>
<comment type="similarity">
    <text evidence="1">Belongs to the peptidase S33 family.</text>
</comment>
<feature type="domain" description="AB hydrolase-1" evidence="3">
    <location>
        <begin position="47"/>
        <end position="240"/>
    </location>
</feature>
<proteinExistence type="inferred from homology"/>
<dbReference type="Proteomes" id="UP000470875">
    <property type="component" value="Unassembled WGS sequence"/>
</dbReference>
<dbReference type="PRINTS" id="PR00793">
    <property type="entry name" value="PROAMNOPTASE"/>
</dbReference>
<accession>A0A6N7W827</accession>
<organism evidence="4 5">
    <name type="scientific">Scrofimicrobium canadense</name>
    <dbReference type="NCBI Taxonomy" id="2652290"/>
    <lineage>
        <taxon>Bacteria</taxon>
        <taxon>Bacillati</taxon>
        <taxon>Actinomycetota</taxon>
        <taxon>Actinomycetes</taxon>
        <taxon>Actinomycetales</taxon>
        <taxon>Actinomycetaceae</taxon>
        <taxon>Scrofimicrobium</taxon>
    </lineage>
</organism>
<dbReference type="PANTHER" id="PTHR43248:SF2">
    <property type="entry name" value="PROLYL AMINOPEPTIDASE"/>
    <property type="match status" value="1"/>
</dbReference>
<gene>
    <name evidence="4" type="ORF">FYJ24_06500</name>
</gene>
<dbReference type="InterPro" id="IPR002410">
    <property type="entry name" value="Peptidase_S33"/>
</dbReference>
<evidence type="ECO:0000256" key="1">
    <source>
        <dbReference type="ARBA" id="ARBA00010088"/>
    </source>
</evidence>
<dbReference type="RefSeq" id="WP_318656570.1">
    <property type="nucleotide sequence ID" value="NZ_VULO01000007.1"/>
</dbReference>
<keyword evidence="2 4" id="KW-0378">Hydrolase</keyword>
<dbReference type="GO" id="GO:0004177">
    <property type="term" value="F:aminopeptidase activity"/>
    <property type="evidence" value="ECO:0007669"/>
    <property type="project" value="UniProtKB-EC"/>
</dbReference>
<sequence>MNDLEYIQHGCSVREHRLDVPLDYAHNRGSIELFAREVIPPGGEHFPPLLFLQGGPGGEGPRPANFRDIWMGAALKTHRLILMDQRGTGQSSPLFSCNVAGSDGEKAEYLSLFLQENIIRDAEALREALNIKRWTTLGQSYGGFLTLAYLSLFPDSIEQSFITGGLPGLVPLDQIYTLSYSLTAARNEEYFKRYPRDETTIRHIAAHLSDTVEYLPTGERLSSQRFRSLGQNLGMSGGFDTLHYLFEGPFISVRGEKRLSPAFLAAVGAQLSQAGRPLYYVLQEAIYGPTTPEGTRWSAERLAKSLPGFSPDTDPLDQSTPWYLTGEHVSRALLEEDPALSTLLGAVDVLAQRTDWPQVYDLSMLSSNTVPVAAAVYYDDMFVPRKLSMDTATLMGATRTWVTSEYQHDGLRMSGPRVFEHLENLIND</sequence>
<dbReference type="GO" id="GO:0006508">
    <property type="term" value="P:proteolysis"/>
    <property type="evidence" value="ECO:0007669"/>
    <property type="project" value="InterPro"/>
</dbReference>
<comment type="caution">
    <text evidence="4">The sequence shown here is derived from an EMBL/GenBank/DDBJ whole genome shotgun (WGS) entry which is preliminary data.</text>
</comment>
<dbReference type="PANTHER" id="PTHR43248">
    <property type="entry name" value="2-SUCCINYL-6-HYDROXY-2,4-CYCLOHEXADIENE-1-CARBOXYLATE SYNTHASE"/>
    <property type="match status" value="1"/>
</dbReference>
<dbReference type="SUPFAM" id="SSF53474">
    <property type="entry name" value="alpha/beta-Hydrolases"/>
    <property type="match status" value="1"/>
</dbReference>
<dbReference type="InterPro" id="IPR051601">
    <property type="entry name" value="Serine_prot/Carboxylest_S33"/>
</dbReference>
<name>A0A6N7W827_9ACTO</name>
<dbReference type="InterPro" id="IPR029058">
    <property type="entry name" value="AB_hydrolase_fold"/>
</dbReference>
<protein>
    <submittedName>
        <fullName evidence="4">Alpha/beta hydrolase</fullName>
    </submittedName>
</protein>
<keyword evidence="5" id="KW-1185">Reference proteome</keyword>
<dbReference type="InterPro" id="IPR000073">
    <property type="entry name" value="AB_hydrolase_1"/>
</dbReference>
<dbReference type="EMBL" id="VULO01000007">
    <property type="protein sequence ID" value="MSS84416.1"/>
    <property type="molecule type" value="Genomic_DNA"/>
</dbReference>
<dbReference type="AlphaFoldDB" id="A0A6N7W827"/>
<dbReference type="Gene3D" id="3.40.50.1820">
    <property type="entry name" value="alpha/beta hydrolase"/>
    <property type="match status" value="1"/>
</dbReference>
<evidence type="ECO:0000313" key="4">
    <source>
        <dbReference type="EMBL" id="MSS84416.1"/>
    </source>
</evidence>
<evidence type="ECO:0000259" key="3">
    <source>
        <dbReference type="Pfam" id="PF00561"/>
    </source>
</evidence>
<evidence type="ECO:0000313" key="5">
    <source>
        <dbReference type="Proteomes" id="UP000470875"/>
    </source>
</evidence>
<evidence type="ECO:0000256" key="2">
    <source>
        <dbReference type="ARBA" id="ARBA00022801"/>
    </source>
</evidence>
<reference evidence="4 5" key="1">
    <citation type="submission" date="2019-08" db="EMBL/GenBank/DDBJ databases">
        <title>In-depth cultivation of the pig gut microbiome towards novel bacterial diversity and tailored functional studies.</title>
        <authorList>
            <person name="Wylensek D."/>
            <person name="Hitch T.C.A."/>
            <person name="Clavel T."/>
        </authorList>
    </citation>
    <scope>NUCLEOTIDE SEQUENCE [LARGE SCALE GENOMIC DNA]</scope>
    <source>
        <strain evidence="4 5">WB03_NA08</strain>
    </source>
</reference>